<evidence type="ECO:0000313" key="6">
    <source>
        <dbReference type="EMBL" id="ERJ96818.1"/>
    </source>
</evidence>
<dbReference type="STRING" id="411473.RUMCAL_00745"/>
<protein>
    <recommendedName>
        <fullName evidence="2">Pyridoxal phosphate homeostasis protein</fullName>
        <shortName evidence="2">PLP homeostasis protein</shortName>
    </recommendedName>
</protein>
<dbReference type="Proteomes" id="UP000016662">
    <property type="component" value="Unassembled WGS sequence"/>
</dbReference>
<dbReference type="HAMAP" id="MF_02087">
    <property type="entry name" value="PLP_homeostasis"/>
    <property type="match status" value="1"/>
</dbReference>
<evidence type="ECO:0000256" key="2">
    <source>
        <dbReference type="HAMAP-Rule" id="MF_02087"/>
    </source>
</evidence>
<dbReference type="InterPro" id="IPR029066">
    <property type="entry name" value="PLP-binding_barrel"/>
</dbReference>
<keyword evidence="7" id="KW-1185">Reference proteome</keyword>
<evidence type="ECO:0000256" key="3">
    <source>
        <dbReference type="PIRSR" id="PIRSR004848-1"/>
    </source>
</evidence>
<evidence type="ECO:0000259" key="5">
    <source>
        <dbReference type="Pfam" id="PF01168"/>
    </source>
</evidence>
<dbReference type="PIRSF" id="PIRSF004848">
    <property type="entry name" value="YBL036c_PLPDEIII"/>
    <property type="match status" value="1"/>
</dbReference>
<proteinExistence type="inferred from homology"/>
<dbReference type="AlphaFoldDB" id="U2MBY9"/>
<dbReference type="SUPFAM" id="SSF51419">
    <property type="entry name" value="PLP-binding barrel"/>
    <property type="match status" value="1"/>
</dbReference>
<dbReference type="EMBL" id="AWVF01000093">
    <property type="protein sequence ID" value="ERJ96818.1"/>
    <property type="molecule type" value="Genomic_DNA"/>
</dbReference>
<feature type="modified residue" description="N6-(pyridoxal phosphate)lysine" evidence="2 3">
    <location>
        <position position="42"/>
    </location>
</feature>
<sequence length="234" mass="26456">MQMETNFAYIDENYKRIVDAMEEAKAKYRKPTDEITLMAVTKTVAPEAVNHAISCGIHTLGENRVQEYLSKKDFYAKDAKVHFIGHLQTNKVKYIIEDMELIHSVDSIKLASEIDRHAARVNKVQDILIEVNVGGEESKSGIAPDQLEELLWQAGQLSHVHVRGLMTIPPVEGDEKFLYKMQQLYLDISSKKMDNIDMEILSMGMSGDFATAIRYGSTLVRIGTALFGARNYQK</sequence>
<dbReference type="CDD" id="cd00635">
    <property type="entry name" value="PLPDE_III_YBL036c_like"/>
    <property type="match status" value="1"/>
</dbReference>
<organism evidence="6 7">
    <name type="scientific">Ruminococcus callidus ATCC 27760</name>
    <dbReference type="NCBI Taxonomy" id="411473"/>
    <lineage>
        <taxon>Bacteria</taxon>
        <taxon>Bacillati</taxon>
        <taxon>Bacillota</taxon>
        <taxon>Clostridia</taxon>
        <taxon>Eubacteriales</taxon>
        <taxon>Oscillospiraceae</taxon>
        <taxon>Ruminococcus</taxon>
    </lineage>
</organism>
<dbReference type="InterPro" id="IPR001608">
    <property type="entry name" value="Ala_racemase_N"/>
</dbReference>
<evidence type="ECO:0000313" key="7">
    <source>
        <dbReference type="Proteomes" id="UP000016662"/>
    </source>
</evidence>
<keyword evidence="1 2" id="KW-0663">Pyridoxal phosphate</keyword>
<dbReference type="GO" id="GO:0030170">
    <property type="term" value="F:pyridoxal phosphate binding"/>
    <property type="evidence" value="ECO:0007669"/>
    <property type="project" value="UniProtKB-UniRule"/>
</dbReference>
<dbReference type="Pfam" id="PF01168">
    <property type="entry name" value="Ala_racemase_N"/>
    <property type="match status" value="1"/>
</dbReference>
<dbReference type="Gene3D" id="3.20.20.10">
    <property type="entry name" value="Alanine racemase"/>
    <property type="match status" value="1"/>
</dbReference>
<reference evidence="6 7" key="1">
    <citation type="submission" date="2013-07" db="EMBL/GenBank/DDBJ databases">
        <authorList>
            <person name="Weinstock G."/>
            <person name="Sodergren E."/>
            <person name="Wylie T."/>
            <person name="Fulton L."/>
            <person name="Fulton R."/>
            <person name="Fronick C."/>
            <person name="O'Laughlin M."/>
            <person name="Godfrey J."/>
            <person name="Miner T."/>
            <person name="Herter B."/>
            <person name="Appelbaum E."/>
            <person name="Cordes M."/>
            <person name="Lek S."/>
            <person name="Wollam A."/>
            <person name="Pepin K.H."/>
            <person name="Palsikar V.B."/>
            <person name="Mitreva M."/>
            <person name="Wilson R.K."/>
        </authorList>
    </citation>
    <scope>NUCLEOTIDE SEQUENCE [LARGE SCALE GENOMIC DNA]</scope>
    <source>
        <strain evidence="6 7">ATCC 27760</strain>
    </source>
</reference>
<evidence type="ECO:0000256" key="4">
    <source>
        <dbReference type="RuleBase" id="RU004514"/>
    </source>
</evidence>
<accession>U2MBY9</accession>
<comment type="function">
    <text evidence="2">Pyridoxal 5'-phosphate (PLP)-binding protein, which is involved in PLP homeostasis.</text>
</comment>
<comment type="similarity">
    <text evidence="2 4">Belongs to the pyridoxal phosphate-binding protein YggS/PROSC family.</text>
</comment>
<comment type="caution">
    <text evidence="6">The sequence shown here is derived from an EMBL/GenBank/DDBJ whole genome shotgun (WGS) entry which is preliminary data.</text>
</comment>
<feature type="domain" description="Alanine racemase N-terminal" evidence="5">
    <location>
        <begin position="28"/>
        <end position="230"/>
    </location>
</feature>
<dbReference type="PANTHER" id="PTHR10146:SF14">
    <property type="entry name" value="PYRIDOXAL PHOSPHATE HOMEOSTASIS PROTEIN"/>
    <property type="match status" value="1"/>
</dbReference>
<dbReference type="HOGENOM" id="CLU_059988_1_0_9"/>
<comment type="cofactor">
    <cofactor evidence="3">
        <name>pyridoxal 5'-phosphate</name>
        <dbReference type="ChEBI" id="CHEBI:597326"/>
    </cofactor>
</comment>
<dbReference type="PATRIC" id="fig|411473.3.peg.596"/>
<dbReference type="NCBIfam" id="TIGR00044">
    <property type="entry name" value="YggS family pyridoxal phosphate-dependent enzyme"/>
    <property type="match status" value="1"/>
</dbReference>
<dbReference type="InterPro" id="IPR011078">
    <property type="entry name" value="PyrdxlP_homeostasis"/>
</dbReference>
<evidence type="ECO:0000256" key="1">
    <source>
        <dbReference type="ARBA" id="ARBA00022898"/>
    </source>
</evidence>
<dbReference type="PANTHER" id="PTHR10146">
    <property type="entry name" value="PROLINE SYNTHETASE CO-TRANSCRIBED BACTERIAL HOMOLOG PROTEIN"/>
    <property type="match status" value="1"/>
</dbReference>
<dbReference type="FunFam" id="3.20.20.10:FF:000018">
    <property type="entry name" value="Pyridoxal phosphate homeostasis protein"/>
    <property type="match status" value="1"/>
</dbReference>
<name>U2MBY9_9FIRM</name>
<dbReference type="eggNOG" id="COG0325">
    <property type="taxonomic scope" value="Bacteria"/>
</dbReference>
<gene>
    <name evidence="6" type="ORF">RUMCAL_00745</name>
</gene>